<name>A0ACC3TT18_9ASCO</name>
<dbReference type="Proteomes" id="UP001489719">
    <property type="component" value="Unassembled WGS sequence"/>
</dbReference>
<dbReference type="EMBL" id="MU970050">
    <property type="protein sequence ID" value="KAK9324380.1"/>
    <property type="molecule type" value="Genomic_DNA"/>
</dbReference>
<organism evidence="1 2">
    <name type="scientific">Lipomyces orientalis</name>
    <dbReference type="NCBI Taxonomy" id="1233043"/>
    <lineage>
        <taxon>Eukaryota</taxon>
        <taxon>Fungi</taxon>
        <taxon>Dikarya</taxon>
        <taxon>Ascomycota</taxon>
        <taxon>Saccharomycotina</taxon>
        <taxon>Lipomycetes</taxon>
        <taxon>Lipomycetales</taxon>
        <taxon>Lipomycetaceae</taxon>
        <taxon>Lipomyces</taxon>
    </lineage>
</organism>
<reference evidence="2" key="1">
    <citation type="journal article" date="2024" name="Front. Bioeng. Biotechnol.">
        <title>Genome-scale model development and genomic sequencing of the oleaginous clade Lipomyces.</title>
        <authorList>
            <person name="Czajka J.J."/>
            <person name="Han Y."/>
            <person name="Kim J."/>
            <person name="Mondo S.J."/>
            <person name="Hofstad B.A."/>
            <person name="Robles A."/>
            <person name="Haridas S."/>
            <person name="Riley R."/>
            <person name="LaButti K."/>
            <person name="Pangilinan J."/>
            <person name="Andreopoulos W."/>
            <person name="Lipzen A."/>
            <person name="Yan J."/>
            <person name="Wang M."/>
            <person name="Ng V."/>
            <person name="Grigoriev I.V."/>
            <person name="Spatafora J.W."/>
            <person name="Magnuson J.K."/>
            <person name="Baker S.E."/>
            <person name="Pomraning K.R."/>
        </authorList>
    </citation>
    <scope>NUCLEOTIDE SEQUENCE [LARGE SCALE GENOMIC DNA]</scope>
    <source>
        <strain evidence="2">CBS 10300</strain>
    </source>
</reference>
<evidence type="ECO:0000313" key="1">
    <source>
        <dbReference type="EMBL" id="KAK9324380.1"/>
    </source>
</evidence>
<comment type="caution">
    <text evidence="1">The sequence shown here is derived from an EMBL/GenBank/DDBJ whole genome shotgun (WGS) entry which is preliminary data.</text>
</comment>
<sequence>MEDRKLKAGVIGYGTSAKVFHIPFIVASPHFLLHAIVQRSITNQDDARVNFPDIKVYRSVEDFLEDRELDVVVVATGPESHFALTKLALEAGKHVVVEKPFVPTSAEADQLIALAEGHQRVLTVYQNRRWDADFLTVLEILDQRMLGNISEWESHFDMYMPNLLGASDNEDPPPGGGVLYGLGVHLIDQVVFALGMPQSVTGIGGWKGAKPATKIETSCTILLQYETGLLVTLKGNVVSTETEQLRFWIRGDEGSYKKHYLDIQEDQLVSGCKPGDGSFGIDPESRYGAIVSVIGGKLVRRSFPTCKPPTYGAFYNLLAKSILGQSDVPVKATDARNVIRIIELAIKSCSEGRTLSL</sequence>
<protein>
    <submittedName>
        <fullName evidence="1">NAD binding Rossmann fold protein</fullName>
    </submittedName>
</protein>
<accession>A0ACC3TT18</accession>
<evidence type="ECO:0000313" key="2">
    <source>
        <dbReference type="Proteomes" id="UP001489719"/>
    </source>
</evidence>
<proteinExistence type="predicted"/>
<keyword evidence="2" id="KW-1185">Reference proteome</keyword>
<gene>
    <name evidence="1" type="ORF">V1517DRAFT_317329</name>
</gene>